<reference evidence="1 2" key="1">
    <citation type="submission" date="2020-04" db="EMBL/GenBank/DDBJ databases">
        <title>Donghicola sp., a member of the Rhodobacteraceae family isolated from mangrove forest in Thailand.</title>
        <authorList>
            <person name="Charoenyingcharoen P."/>
            <person name="Yukphan P."/>
        </authorList>
    </citation>
    <scope>NUCLEOTIDE SEQUENCE [LARGE SCALE GENOMIC DNA]</scope>
    <source>
        <strain evidence="1 2">C2-DW-16</strain>
    </source>
</reference>
<evidence type="ECO:0008006" key="3">
    <source>
        <dbReference type="Google" id="ProtNLM"/>
    </source>
</evidence>
<dbReference type="RefSeq" id="WP_176853229.1">
    <property type="nucleotide sequence ID" value="NZ_JABCJD010000002.1"/>
</dbReference>
<organism evidence="1 2">
    <name type="scientific">Donghicola mangrovi</name>
    <dbReference type="NCBI Taxonomy" id="2729614"/>
    <lineage>
        <taxon>Bacteria</taxon>
        <taxon>Pseudomonadati</taxon>
        <taxon>Pseudomonadota</taxon>
        <taxon>Alphaproteobacteria</taxon>
        <taxon>Rhodobacterales</taxon>
        <taxon>Roseobacteraceae</taxon>
        <taxon>Donghicola</taxon>
    </lineage>
</organism>
<dbReference type="EMBL" id="JABCJD010000002">
    <property type="protein sequence ID" value="NVO26814.1"/>
    <property type="molecule type" value="Genomic_DNA"/>
</dbReference>
<proteinExistence type="predicted"/>
<gene>
    <name evidence="1" type="ORF">HJ526_05245</name>
</gene>
<evidence type="ECO:0000313" key="2">
    <source>
        <dbReference type="Proteomes" id="UP000523601"/>
    </source>
</evidence>
<protein>
    <recommendedName>
        <fullName evidence="3">EAL domain-containing protein</fullName>
    </recommendedName>
</protein>
<keyword evidence="2" id="KW-1185">Reference proteome</keyword>
<evidence type="ECO:0000313" key="1">
    <source>
        <dbReference type="EMBL" id="NVO26814.1"/>
    </source>
</evidence>
<dbReference type="Proteomes" id="UP000523601">
    <property type="component" value="Unassembled WGS sequence"/>
</dbReference>
<comment type="caution">
    <text evidence="1">The sequence shown here is derived from an EMBL/GenBank/DDBJ whole genome shotgun (WGS) entry which is preliminary data.</text>
</comment>
<sequence>MDKQKIEPKDHQMQKAQISKQSILMDADRASQIFWQEFMKSGIEDAHQKSLFRAMLGDPILRPLIELRENGATSIEGALLLKSIGFLTETVIAIRSGPLSGQKLICVALTRRAVNCTSRWRMRIQNDRDDQNSLDFLKSCIRNYLVIDRGAGIAVTEAVGKVALDLFDERILGRLAALDYDLLQFDLDIYSNNVSESHWLNCEALWSKGSKLPRTGAGIIDLCYTW</sequence>
<accession>A0ABX2PBF2</accession>
<name>A0ABX2PBF2_9RHOB</name>